<dbReference type="EMBL" id="RJSF01000008">
    <property type="protein sequence ID" value="RNM16476.1"/>
    <property type="molecule type" value="Genomic_DNA"/>
</dbReference>
<dbReference type="AlphaFoldDB" id="A0A3N0GWA7"/>
<evidence type="ECO:0000313" key="1">
    <source>
        <dbReference type="EMBL" id="RNM16476.1"/>
    </source>
</evidence>
<gene>
    <name evidence="1" type="ORF">EFL26_04765</name>
</gene>
<dbReference type="Proteomes" id="UP000279994">
    <property type="component" value="Unassembled WGS sequence"/>
</dbReference>
<evidence type="ECO:0000313" key="2">
    <source>
        <dbReference type="Proteomes" id="UP000279994"/>
    </source>
</evidence>
<dbReference type="SUPFAM" id="SSF53474">
    <property type="entry name" value="alpha/beta-Hydrolases"/>
    <property type="match status" value="1"/>
</dbReference>
<accession>A0A3N0GWA7</accession>
<organism evidence="1 2">
    <name type="scientific">Nocardioides pocheonensis</name>
    <dbReference type="NCBI Taxonomy" id="661485"/>
    <lineage>
        <taxon>Bacteria</taxon>
        <taxon>Bacillati</taxon>
        <taxon>Actinomycetota</taxon>
        <taxon>Actinomycetes</taxon>
        <taxon>Propionibacteriales</taxon>
        <taxon>Nocardioidaceae</taxon>
        <taxon>Nocardioides</taxon>
    </lineage>
</organism>
<dbReference type="RefSeq" id="WP_123221758.1">
    <property type="nucleotide sequence ID" value="NZ_RJSF01000008.1"/>
</dbReference>
<protein>
    <submittedName>
        <fullName evidence="1">Alpha/beta fold hydrolase</fullName>
    </submittedName>
</protein>
<keyword evidence="2" id="KW-1185">Reference proteome</keyword>
<comment type="caution">
    <text evidence="1">The sequence shown here is derived from an EMBL/GenBank/DDBJ whole genome shotgun (WGS) entry which is preliminary data.</text>
</comment>
<dbReference type="Gene3D" id="3.40.50.1820">
    <property type="entry name" value="alpha/beta hydrolase"/>
    <property type="match status" value="1"/>
</dbReference>
<dbReference type="OrthoDB" id="2972445at2"/>
<dbReference type="GO" id="GO:0016787">
    <property type="term" value="F:hydrolase activity"/>
    <property type="evidence" value="ECO:0007669"/>
    <property type="project" value="UniProtKB-KW"/>
</dbReference>
<name>A0A3N0GWA7_9ACTN</name>
<reference evidence="1 2" key="1">
    <citation type="submission" date="2018-11" db="EMBL/GenBank/DDBJ databases">
        <authorList>
            <person name="Li F."/>
        </authorList>
    </citation>
    <scope>NUCLEOTIDE SEQUENCE [LARGE SCALE GENOMIC DNA]</scope>
    <source>
        <strain evidence="1 2">Gsoil 818</strain>
    </source>
</reference>
<sequence length="226" mass="23706">MATERVFLVPSPLLGPAVWQRVARVLVAHGRSATLPPPYLRVTSPDDVLGQLLDTAPTGEPLVLVLHSNAGLYAAALAAERDVRGLVFVDAGLPADAPTTPTAPEPFRAFLAGLADADGLLPVWTQWWDSDDLEGLFPDDAARRAVEAEQGRLPLSYFDAAVPCPPGWAGLPAAYVAFGDTYAAEATDAASRGWPVVRLAGGHLHPLVAPDEVAAVLEGLLGRLGL</sequence>
<keyword evidence="1" id="KW-0378">Hydrolase</keyword>
<dbReference type="InterPro" id="IPR029058">
    <property type="entry name" value="AB_hydrolase_fold"/>
</dbReference>
<proteinExistence type="predicted"/>